<organism evidence="1 2">
    <name type="scientific">Luteolibacter rhizosphaerae</name>
    <dbReference type="NCBI Taxonomy" id="2989719"/>
    <lineage>
        <taxon>Bacteria</taxon>
        <taxon>Pseudomonadati</taxon>
        <taxon>Verrucomicrobiota</taxon>
        <taxon>Verrucomicrobiia</taxon>
        <taxon>Verrucomicrobiales</taxon>
        <taxon>Verrucomicrobiaceae</taxon>
        <taxon>Luteolibacter</taxon>
    </lineage>
</organism>
<proteinExistence type="predicted"/>
<gene>
    <name evidence="1" type="ORF">OJ996_10870</name>
</gene>
<sequence length="72" mass="8493">MIELAEIRQLPLHEKLRLMEALWDGIVPEEAELQVPQWHKDLLDEREEAIREGRAEFIDWSTAKQQIRGSIS</sequence>
<protein>
    <submittedName>
        <fullName evidence="1">Addiction module protein</fullName>
    </submittedName>
</protein>
<evidence type="ECO:0000313" key="2">
    <source>
        <dbReference type="Proteomes" id="UP001165653"/>
    </source>
</evidence>
<reference evidence="1" key="1">
    <citation type="submission" date="2022-10" db="EMBL/GenBank/DDBJ databases">
        <title>Luteolibacter sp. GHJ8, whole genome shotgun sequencing project.</title>
        <authorList>
            <person name="Zhao G."/>
            <person name="Shen L."/>
        </authorList>
    </citation>
    <scope>NUCLEOTIDE SEQUENCE</scope>
    <source>
        <strain evidence="1">GHJ8</strain>
    </source>
</reference>
<comment type="caution">
    <text evidence="1">The sequence shown here is derived from an EMBL/GenBank/DDBJ whole genome shotgun (WGS) entry which is preliminary data.</text>
</comment>
<dbReference type="RefSeq" id="WP_264513585.1">
    <property type="nucleotide sequence ID" value="NZ_JAPDDR010000005.1"/>
</dbReference>
<dbReference type="Pfam" id="PF09720">
    <property type="entry name" value="Unstab_antitox"/>
    <property type="match status" value="1"/>
</dbReference>
<accession>A0ABT3G2L1</accession>
<dbReference type="InterPro" id="IPR013406">
    <property type="entry name" value="CHP02574_addiction_mod"/>
</dbReference>
<dbReference type="EMBL" id="JAPDDR010000005">
    <property type="protein sequence ID" value="MCW1914080.1"/>
    <property type="molecule type" value="Genomic_DNA"/>
</dbReference>
<dbReference type="Proteomes" id="UP001165653">
    <property type="component" value="Unassembled WGS sequence"/>
</dbReference>
<evidence type="ECO:0000313" key="1">
    <source>
        <dbReference type="EMBL" id="MCW1914080.1"/>
    </source>
</evidence>
<name>A0ABT3G2L1_9BACT</name>
<keyword evidence="2" id="KW-1185">Reference proteome</keyword>